<comment type="caution">
    <text evidence="4">The sequence shown here is derived from an EMBL/GenBank/DDBJ whole genome shotgun (WGS) entry which is preliminary data.</text>
</comment>
<comment type="similarity">
    <text evidence="1">Belongs to the V-ATPase F subunit family.</text>
</comment>
<evidence type="ECO:0000256" key="2">
    <source>
        <dbReference type="ARBA" id="ARBA00022448"/>
    </source>
</evidence>
<dbReference type="InterPro" id="IPR036906">
    <property type="entry name" value="ATPase_V1_fsu_sf"/>
</dbReference>
<dbReference type="Pfam" id="PF01990">
    <property type="entry name" value="ATP-synt_F"/>
    <property type="match status" value="1"/>
</dbReference>
<accession>A0AAE4AKM1</accession>
<dbReference type="InterPro" id="IPR008218">
    <property type="entry name" value="ATPase_V1-cplx_f_g_su"/>
</dbReference>
<protein>
    <submittedName>
        <fullName evidence="4">V/A-type H+-transporting ATPase subunit F</fullName>
    </submittedName>
</protein>
<dbReference type="EMBL" id="JAUSTO010000004">
    <property type="protein sequence ID" value="MDQ0152155.1"/>
    <property type="molecule type" value="Genomic_DNA"/>
</dbReference>
<dbReference type="Gene3D" id="3.40.50.10580">
    <property type="entry name" value="ATPase, V1 complex, subunit F"/>
    <property type="match status" value="1"/>
</dbReference>
<dbReference type="GO" id="GO:0046961">
    <property type="term" value="F:proton-transporting ATPase activity, rotational mechanism"/>
    <property type="evidence" value="ECO:0007669"/>
    <property type="project" value="InterPro"/>
</dbReference>
<evidence type="ECO:0000256" key="3">
    <source>
        <dbReference type="ARBA" id="ARBA00023065"/>
    </source>
</evidence>
<dbReference type="AlphaFoldDB" id="A0AAE4AKM1"/>
<keyword evidence="5" id="KW-1185">Reference proteome</keyword>
<reference evidence="4" key="1">
    <citation type="submission" date="2023-07" db="EMBL/GenBank/DDBJ databases">
        <title>Genomic Encyclopedia of Type Strains, Phase IV (KMG-IV): sequencing the most valuable type-strain genomes for metagenomic binning, comparative biology and taxonomic classification.</title>
        <authorList>
            <person name="Goeker M."/>
        </authorList>
    </citation>
    <scope>NUCLEOTIDE SEQUENCE</scope>
    <source>
        <strain evidence="4">DSM 19659</strain>
    </source>
</reference>
<name>A0AAE4AKM1_9FIRM</name>
<dbReference type="SUPFAM" id="SSF159468">
    <property type="entry name" value="AtpF-like"/>
    <property type="match status" value="1"/>
</dbReference>
<evidence type="ECO:0000313" key="4">
    <source>
        <dbReference type="EMBL" id="MDQ0152155.1"/>
    </source>
</evidence>
<keyword evidence="2" id="KW-0813">Transport</keyword>
<proteinExistence type="inferred from homology"/>
<dbReference type="RefSeq" id="WP_106611212.1">
    <property type="nucleotide sequence ID" value="NZ_JAUSTO010000004.1"/>
</dbReference>
<keyword evidence="3" id="KW-0406">Ion transport</keyword>
<sequence>MYKVAVMGDWDSIYGFGALGLTTVNEDGASPEDAAKKLLLLKEQGFAVVYITEALAARIPETIDALRTEPMPAVILIPGISGNTGEGIRAVKRSVEQAVGSDIIFGNN</sequence>
<evidence type="ECO:0000313" key="5">
    <source>
        <dbReference type="Proteomes" id="UP001241537"/>
    </source>
</evidence>
<gene>
    <name evidence="4" type="ORF">J2S20_000840</name>
</gene>
<dbReference type="Proteomes" id="UP001241537">
    <property type="component" value="Unassembled WGS sequence"/>
</dbReference>
<evidence type="ECO:0000256" key="1">
    <source>
        <dbReference type="ARBA" id="ARBA00010148"/>
    </source>
</evidence>
<organism evidence="4 5">
    <name type="scientific">Moryella indoligenes</name>
    <dbReference type="NCBI Taxonomy" id="371674"/>
    <lineage>
        <taxon>Bacteria</taxon>
        <taxon>Bacillati</taxon>
        <taxon>Bacillota</taxon>
        <taxon>Clostridia</taxon>
        <taxon>Lachnospirales</taxon>
        <taxon>Lachnospiraceae</taxon>
        <taxon>Moryella</taxon>
    </lineage>
</organism>